<feature type="domain" description="Cadherin" evidence="6">
    <location>
        <begin position="1"/>
        <end position="28"/>
    </location>
</feature>
<dbReference type="InterPro" id="IPR039808">
    <property type="entry name" value="Cadherin"/>
</dbReference>
<dbReference type="EMBL" id="CAXKWB010027845">
    <property type="protein sequence ID" value="CAL4132585.1"/>
    <property type="molecule type" value="Genomic_DNA"/>
</dbReference>
<dbReference type="Pfam" id="PF00028">
    <property type="entry name" value="Cadherin"/>
    <property type="match status" value="1"/>
</dbReference>
<dbReference type="Proteomes" id="UP001497623">
    <property type="component" value="Unassembled WGS sequence"/>
</dbReference>
<dbReference type="CDD" id="cd11304">
    <property type="entry name" value="Cadherin_repeat"/>
    <property type="match status" value="2"/>
</dbReference>
<dbReference type="InterPro" id="IPR020894">
    <property type="entry name" value="Cadherin_CS"/>
</dbReference>
<feature type="domain" description="Cadherin" evidence="6">
    <location>
        <begin position="29"/>
        <end position="133"/>
    </location>
</feature>
<keyword evidence="2" id="KW-0677">Repeat</keyword>
<evidence type="ECO:0000256" key="3">
    <source>
        <dbReference type="ARBA" id="ARBA00022837"/>
    </source>
</evidence>
<sequence>TDGGDPQLSNHATINVTVTDANDNAPIFILDTYSAMVNEAATIGEKIVQVLATDFDDDKNGNILYEFAHGSWNKAFRLDSSSGWITLAGPLDRETQATYQLQVVALDNGIPQLSTTAMIDIDIADANDNPPMITDANKKAYVK</sequence>
<comment type="subcellular location">
    <subcellularLocation>
        <location evidence="1">Membrane</location>
    </subcellularLocation>
</comment>
<dbReference type="GO" id="GO:0045296">
    <property type="term" value="F:cadherin binding"/>
    <property type="evidence" value="ECO:0007669"/>
    <property type="project" value="TreeGrafter"/>
</dbReference>
<feature type="non-terminal residue" evidence="7">
    <location>
        <position position="1"/>
    </location>
</feature>
<feature type="non-terminal residue" evidence="7">
    <location>
        <position position="143"/>
    </location>
</feature>
<gene>
    <name evidence="7" type="ORF">MNOR_LOCUS27029</name>
</gene>
<organism evidence="7 8">
    <name type="scientific">Meganyctiphanes norvegica</name>
    <name type="common">Northern krill</name>
    <name type="synonym">Thysanopoda norvegica</name>
    <dbReference type="NCBI Taxonomy" id="48144"/>
    <lineage>
        <taxon>Eukaryota</taxon>
        <taxon>Metazoa</taxon>
        <taxon>Ecdysozoa</taxon>
        <taxon>Arthropoda</taxon>
        <taxon>Crustacea</taxon>
        <taxon>Multicrustacea</taxon>
        <taxon>Malacostraca</taxon>
        <taxon>Eumalacostraca</taxon>
        <taxon>Eucarida</taxon>
        <taxon>Euphausiacea</taxon>
        <taxon>Euphausiidae</taxon>
        <taxon>Meganyctiphanes</taxon>
    </lineage>
</organism>
<name>A0AAV2RQX0_MEGNR</name>
<keyword evidence="8" id="KW-1185">Reference proteome</keyword>
<dbReference type="SMART" id="SM00112">
    <property type="entry name" value="CA"/>
    <property type="match status" value="1"/>
</dbReference>
<dbReference type="PRINTS" id="PR00205">
    <property type="entry name" value="CADHERIN"/>
</dbReference>
<evidence type="ECO:0000256" key="5">
    <source>
        <dbReference type="PROSITE-ProRule" id="PRU00043"/>
    </source>
</evidence>
<evidence type="ECO:0000259" key="6">
    <source>
        <dbReference type="PROSITE" id="PS50268"/>
    </source>
</evidence>
<dbReference type="FunFam" id="2.60.40.60:FF:000061">
    <property type="entry name" value="FAT atypical cadherin 3"/>
    <property type="match status" value="1"/>
</dbReference>
<evidence type="ECO:0000256" key="4">
    <source>
        <dbReference type="ARBA" id="ARBA00023136"/>
    </source>
</evidence>
<evidence type="ECO:0000256" key="1">
    <source>
        <dbReference type="ARBA" id="ARBA00004370"/>
    </source>
</evidence>
<dbReference type="InterPro" id="IPR002126">
    <property type="entry name" value="Cadherin-like_dom"/>
</dbReference>
<dbReference type="PROSITE" id="PS00232">
    <property type="entry name" value="CADHERIN_1"/>
    <property type="match status" value="2"/>
</dbReference>
<accession>A0AAV2RQX0</accession>
<dbReference type="GO" id="GO:0016342">
    <property type="term" value="C:catenin complex"/>
    <property type="evidence" value="ECO:0007669"/>
    <property type="project" value="TreeGrafter"/>
</dbReference>
<comment type="caution">
    <text evidence="7">The sequence shown here is derived from an EMBL/GenBank/DDBJ whole genome shotgun (WGS) entry which is preliminary data.</text>
</comment>
<keyword evidence="3 5" id="KW-0106">Calcium</keyword>
<proteinExistence type="predicted"/>
<dbReference type="GO" id="GO:0008013">
    <property type="term" value="F:beta-catenin binding"/>
    <property type="evidence" value="ECO:0007669"/>
    <property type="project" value="TreeGrafter"/>
</dbReference>
<dbReference type="PANTHER" id="PTHR24027">
    <property type="entry name" value="CADHERIN-23"/>
    <property type="match status" value="1"/>
</dbReference>
<dbReference type="AlphaFoldDB" id="A0AAV2RQX0"/>
<dbReference type="GO" id="GO:0016477">
    <property type="term" value="P:cell migration"/>
    <property type="evidence" value="ECO:0007669"/>
    <property type="project" value="TreeGrafter"/>
</dbReference>
<protein>
    <recommendedName>
        <fullName evidence="6">Cadherin domain-containing protein</fullName>
    </recommendedName>
</protein>
<dbReference type="GO" id="GO:0005509">
    <property type="term" value="F:calcium ion binding"/>
    <property type="evidence" value="ECO:0007669"/>
    <property type="project" value="UniProtKB-UniRule"/>
</dbReference>
<dbReference type="InterPro" id="IPR015919">
    <property type="entry name" value="Cadherin-like_sf"/>
</dbReference>
<dbReference type="Gene3D" id="2.60.40.60">
    <property type="entry name" value="Cadherins"/>
    <property type="match status" value="2"/>
</dbReference>
<keyword evidence="4" id="KW-0472">Membrane</keyword>
<evidence type="ECO:0000256" key="2">
    <source>
        <dbReference type="ARBA" id="ARBA00022737"/>
    </source>
</evidence>
<evidence type="ECO:0000313" key="7">
    <source>
        <dbReference type="EMBL" id="CAL4132585.1"/>
    </source>
</evidence>
<dbReference type="GO" id="GO:0007156">
    <property type="term" value="P:homophilic cell adhesion via plasma membrane adhesion molecules"/>
    <property type="evidence" value="ECO:0007669"/>
    <property type="project" value="InterPro"/>
</dbReference>
<evidence type="ECO:0000313" key="8">
    <source>
        <dbReference type="Proteomes" id="UP001497623"/>
    </source>
</evidence>
<reference evidence="7 8" key="1">
    <citation type="submission" date="2024-05" db="EMBL/GenBank/DDBJ databases">
        <authorList>
            <person name="Wallberg A."/>
        </authorList>
    </citation>
    <scope>NUCLEOTIDE SEQUENCE [LARGE SCALE GENOMIC DNA]</scope>
</reference>
<dbReference type="PROSITE" id="PS50268">
    <property type="entry name" value="CADHERIN_2"/>
    <property type="match status" value="2"/>
</dbReference>
<dbReference type="PANTHER" id="PTHR24027:SF438">
    <property type="entry name" value="CADHERIN 23"/>
    <property type="match status" value="1"/>
</dbReference>
<dbReference type="SUPFAM" id="SSF49313">
    <property type="entry name" value="Cadherin-like"/>
    <property type="match status" value="1"/>
</dbReference>